<sequence>MEKKTDFFCEKVIPTGRYTEDSKITDRIFYHIYPLGFCGAPGQNDFSSPAGNGLRSIADYIPRLLELGINAIYLGPLFESGTHGYDTLDYYWVDRRLGDNDALRFLVQRFHQAGIMVVLDAVLNHTGRHFFAFRDIQAMGSASAYRDWFANIDFSRRSPVGDYFSYEGWNGCYDLVKLNGHNREVRDHLFGAVEFWIKEFDIDGLRLDAADLLLPDFMDELSSRCKKLKSDFWLMGEMVAGDYCRLTGGGSSGIAPGKRLDSVTNYELYKSLWSSFNDRNFFEISWTLNRQYGPDGLYRDIPLYTFADNHDVNRIASIIKNKAHLFPLYGLLFTLPGIPSIYYGSEYGITGEHAADSDAALRPAWDSQGMQKAREDGGLGADMEQAIAGFIGLRKNSVALREGSFRELFKDHEQYAFMREAGEERALVGVNAGAETKAIRISGAALGGGSLKWRDLLSGEEFSVRDGWLEFPVHASWMRVLRSTHPYLS</sequence>
<dbReference type="OrthoDB" id="9805159at2"/>
<dbReference type="Gene3D" id="2.60.40.1180">
    <property type="entry name" value="Golgi alpha-mannosidase II"/>
    <property type="match status" value="1"/>
</dbReference>
<dbReference type="CDD" id="cd11353">
    <property type="entry name" value="AmyAc_euk_bac_CMD_like"/>
    <property type="match status" value="1"/>
</dbReference>
<dbReference type="InterPro" id="IPR006047">
    <property type="entry name" value="GH13_cat_dom"/>
</dbReference>
<dbReference type="Gene3D" id="3.90.400.10">
    <property type="entry name" value="Oligo-1,6-glucosidase, Domain 2"/>
    <property type="match status" value="1"/>
</dbReference>
<evidence type="ECO:0000313" key="4">
    <source>
        <dbReference type="EMBL" id="AEF86558.1"/>
    </source>
</evidence>
<reference evidence="5" key="1">
    <citation type="submission" date="2009-12" db="EMBL/GenBank/DDBJ databases">
        <title>Complete sequence of Treponema primitia strain ZAS-2.</title>
        <authorList>
            <person name="Tetu S.G."/>
            <person name="Matson E."/>
            <person name="Ren Q."/>
            <person name="Seshadri R."/>
            <person name="Elbourne L."/>
            <person name="Hassan K.A."/>
            <person name="Durkin A."/>
            <person name="Radune D."/>
            <person name="Mohamoud Y."/>
            <person name="Shay R."/>
            <person name="Jin S."/>
            <person name="Zhang X."/>
            <person name="Lucey K."/>
            <person name="Ballor N.R."/>
            <person name="Ottesen E."/>
            <person name="Rosenthal R."/>
            <person name="Allen A."/>
            <person name="Leadbetter J.R."/>
            <person name="Paulsen I.T."/>
        </authorList>
    </citation>
    <scope>NUCLEOTIDE SEQUENCE [LARGE SCALE GENOMIC DNA]</scope>
    <source>
        <strain evidence="5">ATCC BAA-887 / DSM 12427 / ZAS-2</strain>
    </source>
</reference>
<dbReference type="SUPFAM" id="SSF51011">
    <property type="entry name" value="Glycosyl hydrolase domain"/>
    <property type="match status" value="1"/>
</dbReference>
<dbReference type="InterPro" id="IPR017853">
    <property type="entry name" value="GH"/>
</dbReference>
<evidence type="ECO:0000256" key="2">
    <source>
        <dbReference type="ARBA" id="ARBA00023295"/>
    </source>
</evidence>
<evidence type="ECO:0000259" key="3">
    <source>
        <dbReference type="SMART" id="SM00642"/>
    </source>
</evidence>
<dbReference type="GO" id="GO:0016798">
    <property type="term" value="F:hydrolase activity, acting on glycosyl bonds"/>
    <property type="evidence" value="ECO:0007669"/>
    <property type="project" value="UniProtKB-KW"/>
</dbReference>
<reference evidence="4 5" key="2">
    <citation type="journal article" date="2011" name="ISME J.">
        <title>RNA-seq reveals cooperative metabolic interactions between two termite-gut spirochete species in co-culture.</title>
        <authorList>
            <person name="Rosenthal A.Z."/>
            <person name="Matson E.G."/>
            <person name="Eldar A."/>
            <person name="Leadbetter J.R."/>
        </authorList>
    </citation>
    <scope>NUCLEOTIDE SEQUENCE [LARGE SCALE GENOMIC DNA]</scope>
    <source>
        <strain evidence="5">ATCC BAA-887 / DSM 12427 / ZAS-2</strain>
    </source>
</reference>
<dbReference type="PANTHER" id="PTHR10357">
    <property type="entry name" value="ALPHA-AMYLASE FAMILY MEMBER"/>
    <property type="match status" value="1"/>
</dbReference>
<dbReference type="RefSeq" id="WP_015706621.1">
    <property type="nucleotide sequence ID" value="NC_015578.1"/>
</dbReference>
<feature type="domain" description="Glycosyl hydrolase family 13 catalytic" evidence="3">
    <location>
        <begin position="31"/>
        <end position="394"/>
    </location>
</feature>
<dbReference type="eggNOG" id="COG0366">
    <property type="taxonomic scope" value="Bacteria"/>
</dbReference>
<dbReference type="Proteomes" id="UP000009223">
    <property type="component" value="Chromosome"/>
</dbReference>
<evidence type="ECO:0000313" key="5">
    <source>
        <dbReference type="Proteomes" id="UP000009223"/>
    </source>
</evidence>
<protein>
    <submittedName>
        <fullName evidence="4">Possible maltodextrin glucosidase</fullName>
    </submittedName>
</protein>
<gene>
    <name evidence="4" type="ordered locus">TREPR_3704</name>
</gene>
<proteinExistence type="predicted"/>
<dbReference type="KEGG" id="tpi:TREPR_3704"/>
<dbReference type="AlphaFoldDB" id="F5YQD3"/>
<dbReference type="Gene3D" id="3.20.20.80">
    <property type="entry name" value="Glycosidases"/>
    <property type="match status" value="1"/>
</dbReference>
<keyword evidence="1" id="KW-0378">Hydrolase</keyword>
<dbReference type="Pfam" id="PF00128">
    <property type="entry name" value="Alpha-amylase"/>
    <property type="match status" value="1"/>
</dbReference>
<name>F5YQD3_TREPZ</name>
<accession>F5YQD3</accession>
<evidence type="ECO:0000256" key="1">
    <source>
        <dbReference type="ARBA" id="ARBA00022801"/>
    </source>
</evidence>
<keyword evidence="5" id="KW-1185">Reference proteome</keyword>
<dbReference type="SUPFAM" id="SSF51445">
    <property type="entry name" value="(Trans)glycosidases"/>
    <property type="match status" value="1"/>
</dbReference>
<dbReference type="GO" id="GO:0005975">
    <property type="term" value="P:carbohydrate metabolic process"/>
    <property type="evidence" value="ECO:0007669"/>
    <property type="project" value="InterPro"/>
</dbReference>
<dbReference type="STRING" id="545694.TREPR_3704"/>
<organism evidence="4 5">
    <name type="scientific">Treponema primitia (strain ATCC BAA-887 / DSM 12427 / ZAS-2)</name>
    <dbReference type="NCBI Taxonomy" id="545694"/>
    <lineage>
        <taxon>Bacteria</taxon>
        <taxon>Pseudomonadati</taxon>
        <taxon>Spirochaetota</taxon>
        <taxon>Spirochaetia</taxon>
        <taxon>Spirochaetales</taxon>
        <taxon>Treponemataceae</taxon>
        <taxon>Treponema</taxon>
    </lineage>
</organism>
<dbReference type="InterPro" id="IPR013780">
    <property type="entry name" value="Glyco_hydro_b"/>
</dbReference>
<dbReference type="SMART" id="SM00642">
    <property type="entry name" value="Aamy"/>
    <property type="match status" value="1"/>
</dbReference>
<keyword evidence="2" id="KW-0326">Glycosidase</keyword>
<dbReference type="PANTHER" id="PTHR10357:SF210">
    <property type="entry name" value="MALTODEXTRIN GLUCOSIDASE"/>
    <property type="match status" value="1"/>
</dbReference>
<dbReference type="HOGENOM" id="CLU_006462_6_5_12"/>
<dbReference type="EMBL" id="CP001843">
    <property type="protein sequence ID" value="AEF86558.1"/>
    <property type="molecule type" value="Genomic_DNA"/>
</dbReference>
<dbReference type="InterPro" id="IPR045857">
    <property type="entry name" value="O16G_dom_2"/>
</dbReference>